<dbReference type="EMBL" id="RBQB01000221">
    <property type="protein sequence ID" value="RMO86214.1"/>
    <property type="molecule type" value="Genomic_DNA"/>
</dbReference>
<gene>
    <name evidence="1" type="ORF">ALQ33_01667</name>
</gene>
<proteinExistence type="predicted"/>
<name>A0A3M3YX09_9PSED</name>
<comment type="caution">
    <text evidence="1">The sequence shown here is derived from an EMBL/GenBank/DDBJ whole genome shotgun (WGS) entry which is preliminary data.</text>
</comment>
<dbReference type="AlphaFoldDB" id="A0A3M3YX09"/>
<dbReference type="InterPro" id="IPR014955">
    <property type="entry name" value="DUF1826"/>
</dbReference>
<accession>A0A3M3YX09</accession>
<reference evidence="1 2" key="1">
    <citation type="submission" date="2018-08" db="EMBL/GenBank/DDBJ databases">
        <title>Recombination of ecologically and evolutionarily significant loci maintains genetic cohesion in the Pseudomonas syringae species complex.</title>
        <authorList>
            <person name="Dillon M."/>
            <person name="Thakur S."/>
            <person name="Almeida R.N.D."/>
            <person name="Weir B.S."/>
            <person name="Guttman D.S."/>
        </authorList>
    </citation>
    <scope>NUCLEOTIDE SEQUENCE [LARGE SCALE GENOMIC DNA]</scope>
    <source>
        <strain evidence="1 2">ICMP 8902</strain>
    </source>
</reference>
<organism evidence="1 2">
    <name type="scientific">Pseudomonas syringae pv. philadelphi</name>
    <dbReference type="NCBI Taxonomy" id="251706"/>
    <lineage>
        <taxon>Bacteria</taxon>
        <taxon>Pseudomonadati</taxon>
        <taxon>Pseudomonadota</taxon>
        <taxon>Gammaproteobacteria</taxon>
        <taxon>Pseudomonadales</taxon>
        <taxon>Pseudomonadaceae</taxon>
        <taxon>Pseudomonas</taxon>
    </lineage>
</organism>
<evidence type="ECO:0000313" key="2">
    <source>
        <dbReference type="Proteomes" id="UP000279372"/>
    </source>
</evidence>
<protein>
    <submittedName>
        <fullName evidence="1">Type III secretion system effector HopAZ1</fullName>
    </submittedName>
</protein>
<dbReference type="Proteomes" id="UP000279372">
    <property type="component" value="Unassembled WGS sequence"/>
</dbReference>
<dbReference type="Pfam" id="PF08856">
    <property type="entry name" value="DUF1826"/>
    <property type="match status" value="1"/>
</dbReference>
<evidence type="ECO:0000313" key="1">
    <source>
        <dbReference type="EMBL" id="RMO86214.1"/>
    </source>
</evidence>
<sequence length="245" mass="27863">MGEIKHGYLKSLRGSPEFKPPMYPEEMPVINSIRGGASTSAYHTHPQPFDELKLKPEVIEKKTERLKDKGYFSVRMSDQTKSFLSRQSSLSNPAWREASVGKIVDLQTTEHERSVTAVAKDIAAALTGRKQQLRPHEFQLRRVDNPRSEQWHQDRAPLKVVCISAIEGRGTEFVKSTDSKTVFTNGEYAEMIPVNAEVVAQKIQEAKQDRFYFFAGKGITEESIPKLVHRSPNETGRSIFMARWK</sequence>